<name>U2KK35_9BACT</name>
<dbReference type="AlphaFoldDB" id="U2KK35"/>
<keyword evidence="2" id="KW-1185">Reference proteome</keyword>
<protein>
    <submittedName>
        <fullName evidence="1">Uncharacterized protein</fullName>
    </submittedName>
</protein>
<evidence type="ECO:0000313" key="1">
    <source>
        <dbReference type="EMBL" id="ERJ98851.1"/>
    </source>
</evidence>
<gene>
    <name evidence="1" type="ORF">HMPREF1218_0701</name>
</gene>
<comment type="caution">
    <text evidence="1">The sequence shown here is derived from an EMBL/GenBank/DDBJ whole genome shotgun (WGS) entry which is preliminary data.</text>
</comment>
<evidence type="ECO:0000313" key="2">
    <source>
        <dbReference type="Proteomes" id="UP000016600"/>
    </source>
</evidence>
<reference evidence="1 2" key="1">
    <citation type="submission" date="2013-08" db="EMBL/GenBank/DDBJ databases">
        <authorList>
            <person name="Durkin A.S."/>
            <person name="Haft D.R."/>
            <person name="McCorrison J."/>
            <person name="Torralba M."/>
            <person name="Gillis M."/>
            <person name="Haft D.H."/>
            <person name="Methe B."/>
            <person name="Sutton G."/>
            <person name="Nelson K.E."/>
        </authorList>
    </citation>
    <scope>NUCLEOTIDE SEQUENCE [LARGE SCALE GENOMIC DNA]</scope>
    <source>
        <strain evidence="1 2">F0068</strain>
    </source>
</reference>
<dbReference type="EMBL" id="AWET01000045">
    <property type="protein sequence ID" value="ERJ98851.1"/>
    <property type="molecule type" value="Genomic_DNA"/>
</dbReference>
<dbReference type="Proteomes" id="UP000016600">
    <property type="component" value="Unassembled WGS sequence"/>
</dbReference>
<organism evidence="1 2">
    <name type="scientific">Hoylesella pleuritidis F0068</name>
    <dbReference type="NCBI Taxonomy" id="1081904"/>
    <lineage>
        <taxon>Bacteria</taxon>
        <taxon>Pseudomonadati</taxon>
        <taxon>Bacteroidota</taxon>
        <taxon>Bacteroidia</taxon>
        <taxon>Bacteroidales</taxon>
        <taxon>Prevotellaceae</taxon>
        <taxon>Hoylesella</taxon>
    </lineage>
</organism>
<accession>U2KK35</accession>
<sequence>MAWMTEWTLMPPFFLPGLGWRSNALEDGVGE</sequence>
<proteinExistence type="predicted"/>